<gene>
    <name evidence="2" type="ORF">MANES_09G008800</name>
</gene>
<keyword evidence="1" id="KW-1133">Transmembrane helix</keyword>
<sequence length="59" mass="6945">MASYQPLYGYGEIEIVVDLLFLCPYCKISTVCGVSDFVLLHFFLVFFIFLFYRMLSSRE</sequence>
<proteinExistence type="predicted"/>
<protein>
    <submittedName>
        <fullName evidence="2">Uncharacterized protein</fullName>
    </submittedName>
</protein>
<dbReference type="AlphaFoldDB" id="A0A2C9V6X8"/>
<evidence type="ECO:0000313" key="2">
    <source>
        <dbReference type="EMBL" id="OAY40268.1"/>
    </source>
</evidence>
<name>A0A2C9V6X8_MANES</name>
<reference evidence="2" key="1">
    <citation type="submission" date="2016-02" db="EMBL/GenBank/DDBJ databases">
        <title>WGS assembly of Manihot esculenta.</title>
        <authorList>
            <person name="Bredeson J.V."/>
            <person name="Prochnik S.E."/>
            <person name="Lyons J.B."/>
            <person name="Schmutz J."/>
            <person name="Grimwood J."/>
            <person name="Vrebalov J."/>
            <person name="Bart R.S."/>
            <person name="Amuge T."/>
            <person name="Ferguson M.E."/>
            <person name="Green R."/>
            <person name="Putnam N."/>
            <person name="Stites J."/>
            <person name="Rounsley S."/>
            <person name="Rokhsar D.S."/>
        </authorList>
    </citation>
    <scope>NUCLEOTIDE SEQUENCE [LARGE SCALE GENOMIC DNA]</scope>
    <source>
        <tissue evidence="2">Leaf</tissue>
    </source>
</reference>
<feature type="transmembrane region" description="Helical" evidence="1">
    <location>
        <begin position="37"/>
        <end position="55"/>
    </location>
</feature>
<dbReference type="EMBL" id="CM004395">
    <property type="protein sequence ID" value="OAY40268.1"/>
    <property type="molecule type" value="Genomic_DNA"/>
</dbReference>
<keyword evidence="1" id="KW-0812">Transmembrane</keyword>
<evidence type="ECO:0000256" key="1">
    <source>
        <dbReference type="SAM" id="Phobius"/>
    </source>
</evidence>
<accession>A0A2C9V6X8</accession>
<organism evidence="2">
    <name type="scientific">Manihot esculenta</name>
    <name type="common">Cassava</name>
    <name type="synonym">Jatropha manihot</name>
    <dbReference type="NCBI Taxonomy" id="3983"/>
    <lineage>
        <taxon>Eukaryota</taxon>
        <taxon>Viridiplantae</taxon>
        <taxon>Streptophyta</taxon>
        <taxon>Embryophyta</taxon>
        <taxon>Tracheophyta</taxon>
        <taxon>Spermatophyta</taxon>
        <taxon>Magnoliopsida</taxon>
        <taxon>eudicotyledons</taxon>
        <taxon>Gunneridae</taxon>
        <taxon>Pentapetalae</taxon>
        <taxon>rosids</taxon>
        <taxon>fabids</taxon>
        <taxon>Malpighiales</taxon>
        <taxon>Euphorbiaceae</taxon>
        <taxon>Crotonoideae</taxon>
        <taxon>Manihoteae</taxon>
        <taxon>Manihot</taxon>
    </lineage>
</organism>
<keyword evidence="1" id="KW-0472">Membrane</keyword>